<dbReference type="Gene3D" id="3.40.50.150">
    <property type="entry name" value="Vaccinia Virus protein VP39"/>
    <property type="match status" value="1"/>
</dbReference>
<comment type="similarity">
    <text evidence="6 7">Belongs to the class I-like SAM-binding methyltransferase superfamily. C5-methyltransferase family.</text>
</comment>
<dbReference type="InterPro" id="IPR001525">
    <property type="entry name" value="C5_MeTfrase"/>
</dbReference>
<evidence type="ECO:0000256" key="1">
    <source>
        <dbReference type="ARBA" id="ARBA00022603"/>
    </source>
</evidence>
<dbReference type="PROSITE" id="PS51679">
    <property type="entry name" value="SAM_MT_C5"/>
    <property type="match status" value="1"/>
</dbReference>
<gene>
    <name evidence="9" type="ORF">HPDFL43_17585</name>
</gene>
<name>A9DFR5_HOEPD</name>
<keyword evidence="1 6" id="KW-0489">Methyltransferase</keyword>
<comment type="catalytic activity">
    <reaction evidence="5 8">
        <text>a 2'-deoxycytidine in DNA + S-adenosyl-L-methionine = a 5-methyl-2'-deoxycytidine in DNA + S-adenosyl-L-homocysteine + H(+)</text>
        <dbReference type="Rhea" id="RHEA:13681"/>
        <dbReference type="Rhea" id="RHEA-COMP:11369"/>
        <dbReference type="Rhea" id="RHEA-COMP:11370"/>
        <dbReference type="ChEBI" id="CHEBI:15378"/>
        <dbReference type="ChEBI" id="CHEBI:57856"/>
        <dbReference type="ChEBI" id="CHEBI:59789"/>
        <dbReference type="ChEBI" id="CHEBI:85452"/>
        <dbReference type="ChEBI" id="CHEBI:85454"/>
        <dbReference type="EC" id="2.1.1.37"/>
    </reaction>
</comment>
<dbReference type="InterPro" id="IPR050390">
    <property type="entry name" value="C5-Methyltransferase"/>
</dbReference>
<dbReference type="EC" id="2.1.1.37" evidence="8"/>
<dbReference type="GO" id="GO:0032259">
    <property type="term" value="P:methylation"/>
    <property type="evidence" value="ECO:0007669"/>
    <property type="project" value="UniProtKB-KW"/>
</dbReference>
<dbReference type="OrthoDB" id="9813719at2"/>
<evidence type="ECO:0000256" key="6">
    <source>
        <dbReference type="PROSITE-ProRule" id="PRU01016"/>
    </source>
</evidence>
<reference evidence="9 10" key="1">
    <citation type="submission" date="2007-10" db="EMBL/GenBank/DDBJ databases">
        <authorList>
            <person name="Wagner-Dobler I."/>
            <person name="Ferriera S."/>
            <person name="Johnson J."/>
            <person name="Kravitz S."/>
            <person name="Beeson K."/>
            <person name="Sutton G."/>
            <person name="Rogers Y.-H."/>
            <person name="Friedman R."/>
            <person name="Frazier M."/>
            <person name="Venter J.C."/>
        </authorList>
    </citation>
    <scope>NUCLEOTIDE SEQUENCE [LARGE SCALE GENOMIC DNA]</scope>
    <source>
        <strain evidence="9 10">DFL-43</strain>
    </source>
</reference>
<protein>
    <recommendedName>
        <fullName evidence="8">Cytosine-specific methyltransferase</fullName>
        <ecNumber evidence="8">2.1.1.37</ecNumber>
    </recommendedName>
</protein>
<evidence type="ECO:0000256" key="4">
    <source>
        <dbReference type="ARBA" id="ARBA00022747"/>
    </source>
</evidence>
<evidence type="ECO:0000256" key="5">
    <source>
        <dbReference type="ARBA" id="ARBA00047422"/>
    </source>
</evidence>
<evidence type="ECO:0000256" key="8">
    <source>
        <dbReference type="RuleBase" id="RU000417"/>
    </source>
</evidence>
<reference evidence="9 10" key="2">
    <citation type="submission" date="2012-06" db="EMBL/GenBank/DDBJ databases">
        <authorList>
            <person name="Fiebig A."/>
        </authorList>
    </citation>
    <scope>NUCLEOTIDE SEQUENCE [LARGE SCALE GENOMIC DNA]</scope>
    <source>
        <strain evidence="9 10">DFL-43</strain>
    </source>
</reference>
<dbReference type="Gene3D" id="3.90.120.10">
    <property type="entry name" value="DNA Methylase, subunit A, domain 2"/>
    <property type="match status" value="1"/>
</dbReference>
<dbReference type="SUPFAM" id="SSF53335">
    <property type="entry name" value="S-adenosyl-L-methionine-dependent methyltransferases"/>
    <property type="match status" value="1"/>
</dbReference>
<dbReference type="Pfam" id="PF00145">
    <property type="entry name" value="DNA_methylase"/>
    <property type="match status" value="1"/>
</dbReference>
<evidence type="ECO:0000256" key="2">
    <source>
        <dbReference type="ARBA" id="ARBA00022679"/>
    </source>
</evidence>
<dbReference type="Proteomes" id="UP000004291">
    <property type="component" value="Chromosome"/>
</dbReference>
<evidence type="ECO:0000256" key="3">
    <source>
        <dbReference type="ARBA" id="ARBA00022691"/>
    </source>
</evidence>
<organism evidence="9 10">
    <name type="scientific">Hoeflea phototrophica (strain DSM 17068 / NCIMB 14078 / DFL-43)</name>
    <dbReference type="NCBI Taxonomy" id="411684"/>
    <lineage>
        <taxon>Bacteria</taxon>
        <taxon>Pseudomonadati</taxon>
        <taxon>Pseudomonadota</taxon>
        <taxon>Alphaproteobacteria</taxon>
        <taxon>Hyphomicrobiales</taxon>
        <taxon>Rhizobiaceae</taxon>
        <taxon>Hoeflea</taxon>
    </lineage>
</organism>
<dbReference type="InterPro" id="IPR029063">
    <property type="entry name" value="SAM-dependent_MTases_sf"/>
</dbReference>
<dbReference type="EMBL" id="ABIA03000005">
    <property type="protein sequence ID" value="EDQ31653.2"/>
    <property type="molecule type" value="Genomic_DNA"/>
</dbReference>
<dbReference type="PROSITE" id="PS00094">
    <property type="entry name" value="C5_MTASE_1"/>
    <property type="match status" value="1"/>
</dbReference>
<evidence type="ECO:0000313" key="9">
    <source>
        <dbReference type="EMBL" id="EDQ31653.2"/>
    </source>
</evidence>
<dbReference type="PANTHER" id="PTHR10629:SF52">
    <property type="entry name" value="DNA (CYTOSINE-5)-METHYLTRANSFERASE 1"/>
    <property type="match status" value="1"/>
</dbReference>
<dbReference type="InterPro" id="IPR031303">
    <property type="entry name" value="C5_meth_CS"/>
</dbReference>
<dbReference type="STRING" id="411684.HPDFL43_17585"/>
<keyword evidence="2 6" id="KW-0808">Transferase</keyword>
<dbReference type="PROSITE" id="PS00095">
    <property type="entry name" value="C5_MTASE_2"/>
    <property type="match status" value="1"/>
</dbReference>
<dbReference type="PRINTS" id="PR00105">
    <property type="entry name" value="C5METTRFRASE"/>
</dbReference>
<accession>A9DFR5</accession>
<dbReference type="NCBIfam" id="TIGR00675">
    <property type="entry name" value="dcm"/>
    <property type="match status" value="1"/>
</dbReference>
<comment type="caution">
    <text evidence="9">The sequence shown here is derived from an EMBL/GenBank/DDBJ whole genome shotgun (WGS) entry which is preliminary data.</text>
</comment>
<feature type="active site" evidence="6">
    <location>
        <position position="90"/>
    </location>
</feature>
<dbReference type="REBASE" id="42588">
    <property type="entry name" value="M.Hph43ORF17585P"/>
</dbReference>
<keyword evidence="3 6" id="KW-0949">S-adenosyl-L-methionine</keyword>
<evidence type="ECO:0000313" key="10">
    <source>
        <dbReference type="Proteomes" id="UP000004291"/>
    </source>
</evidence>
<dbReference type="HOGENOM" id="CLU_006958_2_2_5"/>
<evidence type="ECO:0000256" key="7">
    <source>
        <dbReference type="RuleBase" id="RU000416"/>
    </source>
</evidence>
<dbReference type="InterPro" id="IPR018117">
    <property type="entry name" value="C5_DNA_meth_AS"/>
</dbReference>
<dbReference type="GO" id="GO:0044027">
    <property type="term" value="P:negative regulation of gene expression via chromosomal CpG island methylation"/>
    <property type="evidence" value="ECO:0007669"/>
    <property type="project" value="TreeGrafter"/>
</dbReference>
<proteinExistence type="inferred from homology"/>
<keyword evidence="4" id="KW-0680">Restriction system</keyword>
<dbReference type="GO" id="GO:0009307">
    <property type="term" value="P:DNA restriction-modification system"/>
    <property type="evidence" value="ECO:0007669"/>
    <property type="project" value="UniProtKB-KW"/>
</dbReference>
<dbReference type="eggNOG" id="COG0270">
    <property type="taxonomic scope" value="Bacteria"/>
</dbReference>
<dbReference type="GO" id="GO:0003677">
    <property type="term" value="F:DNA binding"/>
    <property type="evidence" value="ECO:0007669"/>
    <property type="project" value="TreeGrafter"/>
</dbReference>
<dbReference type="AlphaFoldDB" id="A9DFR5"/>
<dbReference type="GO" id="GO:0003886">
    <property type="term" value="F:DNA (cytosine-5-)-methyltransferase activity"/>
    <property type="evidence" value="ECO:0007669"/>
    <property type="project" value="UniProtKB-EC"/>
</dbReference>
<sequence length="379" mass="41634">MTGVKLKVVDLFAGAGGFSLAAVRAGCEIVFAVEFDKNAATTFRNNIGADHRSKNVVVYNRDITSLSASALAKKHFPASDCDLLLGGPPCQGFSTHRINDAGVNDPRNALIHEYFAFVRSLQPKAFLMENVPGMLWPRHKSYLDEFYGQARDSGYVVYQPQKLDARDYGTPQRRQRVFILGIRRDVSTDGFEWPPARTHCEPETATTFGLEPWLSCKTAFEDMPEDDINGVHMNHGPELIAAFKRTPANGGSRRDSGRVLACHVDHDGHKDVYGRIDPSKPAPTMTTACINPSKGRFVHPVLHHGITARQAARIQTFPDDYIFVGGLMAAGKQIGNAVPVALGEVLIRHISSLLFQNEPETMIVIPERGASDIGELIEA</sequence>
<keyword evidence="10" id="KW-1185">Reference proteome</keyword>
<dbReference type="PANTHER" id="PTHR10629">
    <property type="entry name" value="CYTOSINE-SPECIFIC METHYLTRANSFERASE"/>
    <property type="match status" value="1"/>
</dbReference>